<dbReference type="SUPFAM" id="SSF56672">
    <property type="entry name" value="DNA/RNA polymerases"/>
    <property type="match status" value="1"/>
</dbReference>
<dbReference type="Proteomes" id="UP000765509">
    <property type="component" value="Unassembled WGS sequence"/>
</dbReference>
<dbReference type="GO" id="GO:0005634">
    <property type="term" value="C:nucleus"/>
    <property type="evidence" value="ECO:0007669"/>
    <property type="project" value="UniProtKB-ARBA"/>
</dbReference>
<proteinExistence type="predicted"/>
<dbReference type="Gene3D" id="3.30.420.10">
    <property type="entry name" value="Ribonuclease H-like superfamily/Ribonuclease H"/>
    <property type="match status" value="1"/>
</dbReference>
<dbReference type="GO" id="GO:0015074">
    <property type="term" value="P:DNA integration"/>
    <property type="evidence" value="ECO:0007669"/>
    <property type="project" value="InterPro"/>
</dbReference>
<reference evidence="3" key="1">
    <citation type="submission" date="2021-03" db="EMBL/GenBank/DDBJ databases">
        <title>Draft genome sequence of rust myrtle Austropuccinia psidii MF-1, a brazilian biotype.</title>
        <authorList>
            <person name="Quecine M.C."/>
            <person name="Pachon D.M.R."/>
            <person name="Bonatelli M.L."/>
            <person name="Correr F.H."/>
            <person name="Franceschini L.M."/>
            <person name="Leite T.F."/>
            <person name="Margarido G.R.A."/>
            <person name="Almeida C.A."/>
            <person name="Ferrarezi J.A."/>
            <person name="Labate C.A."/>
        </authorList>
    </citation>
    <scope>NUCLEOTIDE SEQUENCE</scope>
    <source>
        <strain evidence="3">MF-1</strain>
    </source>
</reference>
<dbReference type="GO" id="GO:0003723">
    <property type="term" value="F:RNA binding"/>
    <property type="evidence" value="ECO:0007669"/>
    <property type="project" value="UniProtKB-KW"/>
</dbReference>
<evidence type="ECO:0000313" key="3">
    <source>
        <dbReference type="EMBL" id="MBW0504206.1"/>
    </source>
</evidence>
<dbReference type="PANTHER" id="PTHR37984:SF15">
    <property type="entry name" value="INTEGRASE CATALYTIC DOMAIN-CONTAINING PROTEIN"/>
    <property type="match status" value="1"/>
</dbReference>
<dbReference type="InterPro" id="IPR043502">
    <property type="entry name" value="DNA/RNA_pol_sf"/>
</dbReference>
<dbReference type="PROSITE" id="PS50994">
    <property type="entry name" value="INTEGRASE"/>
    <property type="match status" value="1"/>
</dbReference>
<sequence>MVSSKYEEENVTHVSTFLSRIRANNLFSKSSKCLFHVSSVEYLGYFVSSEGLKIDQAKVQQLLNWPPPRNLKALQSFFGFADFYRHFIKNYSKEISSLTSFLKKYSGFPSMKKLLDLFINSNRLSPLPQSFSTHHLFEKQEYSSQEVWTSQTSSNSKGSFYLAHLFIKNIFSKNGLPSSIVSDRGSLFLSSFYTNLCQKLKISRDLSTAYHLKTDGQTARVNQILEQHLQIYFSYHKDDWNTWIPLSESAYNSSDHSSTEKSLFFTFYGKDPHFDSAHIMQDTPAGNLSTKIQSD</sequence>
<dbReference type="AlphaFoldDB" id="A0A9Q3HGF5"/>
<comment type="caution">
    <text evidence="3">The sequence shown here is derived from an EMBL/GenBank/DDBJ whole genome shotgun (WGS) entry which is preliminary data.</text>
</comment>
<organism evidence="3 4">
    <name type="scientific">Austropuccinia psidii MF-1</name>
    <dbReference type="NCBI Taxonomy" id="1389203"/>
    <lineage>
        <taxon>Eukaryota</taxon>
        <taxon>Fungi</taxon>
        <taxon>Dikarya</taxon>
        <taxon>Basidiomycota</taxon>
        <taxon>Pucciniomycotina</taxon>
        <taxon>Pucciniomycetes</taxon>
        <taxon>Pucciniales</taxon>
        <taxon>Sphaerophragmiaceae</taxon>
        <taxon>Austropuccinia</taxon>
    </lineage>
</organism>
<dbReference type="InterPro" id="IPR036397">
    <property type="entry name" value="RNaseH_sf"/>
</dbReference>
<dbReference type="SUPFAM" id="SSF53098">
    <property type="entry name" value="Ribonuclease H-like"/>
    <property type="match status" value="1"/>
</dbReference>
<evidence type="ECO:0000256" key="1">
    <source>
        <dbReference type="ARBA" id="ARBA00022884"/>
    </source>
</evidence>
<feature type="domain" description="Integrase catalytic" evidence="2">
    <location>
        <begin position="105"/>
        <end position="271"/>
    </location>
</feature>
<dbReference type="PANTHER" id="PTHR37984">
    <property type="entry name" value="PROTEIN CBG26694"/>
    <property type="match status" value="1"/>
</dbReference>
<dbReference type="InterPro" id="IPR050951">
    <property type="entry name" value="Retrovirus_Pol_polyprotein"/>
</dbReference>
<dbReference type="Gene3D" id="3.30.70.270">
    <property type="match status" value="1"/>
</dbReference>
<evidence type="ECO:0000259" key="2">
    <source>
        <dbReference type="PROSITE" id="PS50994"/>
    </source>
</evidence>
<dbReference type="InterPro" id="IPR043128">
    <property type="entry name" value="Rev_trsase/Diguanyl_cyclase"/>
</dbReference>
<protein>
    <recommendedName>
        <fullName evidence="2">Integrase catalytic domain-containing protein</fullName>
    </recommendedName>
</protein>
<dbReference type="InterPro" id="IPR001584">
    <property type="entry name" value="Integrase_cat-core"/>
</dbReference>
<dbReference type="OrthoDB" id="2505288at2759"/>
<name>A0A9Q3HGF5_9BASI</name>
<keyword evidence="4" id="KW-1185">Reference proteome</keyword>
<dbReference type="EMBL" id="AVOT02017789">
    <property type="protein sequence ID" value="MBW0504206.1"/>
    <property type="molecule type" value="Genomic_DNA"/>
</dbReference>
<evidence type="ECO:0000313" key="4">
    <source>
        <dbReference type="Proteomes" id="UP000765509"/>
    </source>
</evidence>
<keyword evidence="1" id="KW-0694">RNA-binding</keyword>
<accession>A0A9Q3HGF5</accession>
<gene>
    <name evidence="3" type="ORF">O181_043921</name>
</gene>
<dbReference type="InterPro" id="IPR012337">
    <property type="entry name" value="RNaseH-like_sf"/>
</dbReference>